<evidence type="ECO:0000256" key="11">
    <source>
        <dbReference type="ARBA" id="ARBA00030399"/>
    </source>
</evidence>
<feature type="binding site" evidence="14">
    <location>
        <position position="333"/>
    </location>
    <ligand>
        <name>S-adenosyl-L-methionine</name>
        <dbReference type="ChEBI" id="CHEBI:59789"/>
    </ligand>
</feature>
<feature type="binding site" evidence="14">
    <location>
        <begin position="282"/>
        <end position="288"/>
    </location>
    <ligand>
        <name>S-adenosyl-L-methionine</name>
        <dbReference type="ChEBI" id="CHEBI:59789"/>
    </ligand>
</feature>
<proteinExistence type="inferred from homology"/>
<keyword evidence="8 14" id="KW-0808">Transferase</keyword>
<evidence type="ECO:0000256" key="15">
    <source>
        <dbReference type="SAM" id="MobiDB-lite"/>
    </source>
</evidence>
<comment type="subcellular location">
    <subcellularLocation>
        <location evidence="2">Cytoplasm</location>
    </subcellularLocation>
</comment>
<evidence type="ECO:0000256" key="4">
    <source>
        <dbReference type="ARBA" id="ARBA00012140"/>
    </source>
</evidence>
<dbReference type="Pfam" id="PF22458">
    <property type="entry name" value="RsmF-B_ferredox"/>
    <property type="match status" value="1"/>
</dbReference>
<gene>
    <name evidence="17" type="primary">rsmB</name>
    <name evidence="17" type="ORF">H9X81_02575</name>
</gene>
<dbReference type="PANTHER" id="PTHR22807">
    <property type="entry name" value="NOP2 YEAST -RELATED NOL1/NOP2/FMU SUN DOMAIN-CONTAINING"/>
    <property type="match status" value="1"/>
</dbReference>
<keyword evidence="10 14" id="KW-0694">RNA-binding</keyword>
<dbReference type="EC" id="2.1.1.176" evidence="4"/>
<dbReference type="SUPFAM" id="SSF53335">
    <property type="entry name" value="S-adenosyl-L-methionine-dependent methyltransferases"/>
    <property type="match status" value="1"/>
</dbReference>
<feature type="region of interest" description="Disordered" evidence="15">
    <location>
        <begin position="1"/>
        <end position="23"/>
    </location>
</feature>
<keyword evidence="5" id="KW-0963">Cytoplasm</keyword>
<evidence type="ECO:0000256" key="9">
    <source>
        <dbReference type="ARBA" id="ARBA00022691"/>
    </source>
</evidence>
<dbReference type="InterPro" id="IPR004573">
    <property type="entry name" value="rRNA_ssu_MeTfrase_B"/>
</dbReference>
<dbReference type="NCBIfam" id="TIGR00563">
    <property type="entry name" value="rsmB"/>
    <property type="match status" value="1"/>
</dbReference>
<organism evidence="17 18">
    <name type="scientific">Hydrogenoanaerobacterium saccharovorans</name>
    <dbReference type="NCBI Taxonomy" id="474960"/>
    <lineage>
        <taxon>Bacteria</taxon>
        <taxon>Bacillati</taxon>
        <taxon>Bacillota</taxon>
        <taxon>Clostridia</taxon>
        <taxon>Eubacteriales</taxon>
        <taxon>Oscillospiraceae</taxon>
        <taxon>Hydrogenoanaerobacterium</taxon>
    </lineage>
</organism>
<dbReference type="PROSITE" id="PS51686">
    <property type="entry name" value="SAM_MT_RSMB_NOP"/>
    <property type="match status" value="1"/>
</dbReference>
<dbReference type="InterPro" id="IPR049560">
    <property type="entry name" value="MeTrfase_RsmB-F_NOP2_cat"/>
</dbReference>
<evidence type="ECO:0000256" key="14">
    <source>
        <dbReference type="PROSITE-ProRule" id="PRU01023"/>
    </source>
</evidence>
<name>A0ABS2GJD4_9FIRM</name>
<dbReference type="Pfam" id="PF01189">
    <property type="entry name" value="Methyltr_RsmB-F"/>
    <property type="match status" value="1"/>
</dbReference>
<dbReference type="PROSITE" id="PS01153">
    <property type="entry name" value="NOL1_NOP2_SUN"/>
    <property type="match status" value="1"/>
</dbReference>
<dbReference type="EMBL" id="JACSNR010000002">
    <property type="protein sequence ID" value="MBM6922582.1"/>
    <property type="molecule type" value="Genomic_DNA"/>
</dbReference>
<dbReference type="InterPro" id="IPR023267">
    <property type="entry name" value="RCMT"/>
</dbReference>
<evidence type="ECO:0000256" key="5">
    <source>
        <dbReference type="ARBA" id="ARBA00022490"/>
    </source>
</evidence>
<reference evidence="17 18" key="1">
    <citation type="journal article" date="2021" name="Sci. Rep.">
        <title>The distribution of antibiotic resistance genes in chicken gut microbiota commensals.</title>
        <authorList>
            <person name="Juricova H."/>
            <person name="Matiasovicova J."/>
            <person name="Kubasova T."/>
            <person name="Cejkova D."/>
            <person name="Rychlik I."/>
        </authorList>
    </citation>
    <scope>NUCLEOTIDE SEQUENCE [LARGE SCALE GENOMIC DNA]</scope>
    <source>
        <strain evidence="17 18">An564</strain>
    </source>
</reference>
<evidence type="ECO:0000256" key="3">
    <source>
        <dbReference type="ARBA" id="ARBA00007494"/>
    </source>
</evidence>
<keyword evidence="18" id="KW-1185">Reference proteome</keyword>
<evidence type="ECO:0000313" key="17">
    <source>
        <dbReference type="EMBL" id="MBM6922582.1"/>
    </source>
</evidence>
<evidence type="ECO:0000256" key="8">
    <source>
        <dbReference type="ARBA" id="ARBA00022679"/>
    </source>
</evidence>
<protein>
    <recommendedName>
        <fullName evidence="4">16S rRNA (cytosine(967)-C(5))-methyltransferase</fullName>
        <ecNumber evidence="4">2.1.1.176</ecNumber>
    </recommendedName>
    <alternativeName>
        <fullName evidence="11">16S rRNA m5C967 methyltransferase</fullName>
    </alternativeName>
    <alternativeName>
        <fullName evidence="12">rRNA (cytosine-C(5)-)-methyltransferase RsmB</fullName>
    </alternativeName>
</protein>
<comment type="similarity">
    <text evidence="3 14">Belongs to the class I-like SAM-binding methyltransferase superfamily. RsmB/NOP family.</text>
</comment>
<feature type="active site" description="Nucleophile" evidence="14">
    <location>
        <position position="402"/>
    </location>
</feature>
<dbReference type="Gene3D" id="1.10.940.10">
    <property type="entry name" value="NusB-like"/>
    <property type="match status" value="1"/>
</dbReference>
<feature type="domain" description="SAM-dependent MTase RsmB/NOP-type" evidence="16">
    <location>
        <begin position="193"/>
        <end position="456"/>
    </location>
</feature>
<evidence type="ECO:0000256" key="1">
    <source>
        <dbReference type="ARBA" id="ARBA00002724"/>
    </source>
</evidence>
<dbReference type="InterPro" id="IPR035926">
    <property type="entry name" value="NusB-like_sf"/>
</dbReference>
<feature type="binding site" evidence="14">
    <location>
        <position position="350"/>
    </location>
    <ligand>
        <name>S-adenosyl-L-methionine</name>
        <dbReference type="ChEBI" id="CHEBI:59789"/>
    </ligand>
</feature>
<feature type="compositionally biased region" description="Polar residues" evidence="15">
    <location>
        <begin position="1"/>
        <end position="15"/>
    </location>
</feature>
<evidence type="ECO:0000256" key="6">
    <source>
        <dbReference type="ARBA" id="ARBA00022552"/>
    </source>
</evidence>
<evidence type="ECO:0000259" key="16">
    <source>
        <dbReference type="PROSITE" id="PS51686"/>
    </source>
</evidence>
<dbReference type="PANTHER" id="PTHR22807:SF53">
    <property type="entry name" value="RIBOSOMAL RNA SMALL SUBUNIT METHYLTRANSFERASE B-RELATED"/>
    <property type="match status" value="1"/>
</dbReference>
<feature type="binding site" evidence="14">
    <location>
        <position position="306"/>
    </location>
    <ligand>
        <name>S-adenosyl-L-methionine</name>
        <dbReference type="ChEBI" id="CHEBI:59789"/>
    </ligand>
</feature>
<dbReference type="Gene3D" id="3.40.50.150">
    <property type="entry name" value="Vaccinia Virus protein VP39"/>
    <property type="match status" value="1"/>
</dbReference>
<dbReference type="Proteomes" id="UP000724149">
    <property type="component" value="Unassembled WGS sequence"/>
</dbReference>
<dbReference type="GO" id="GO:0032259">
    <property type="term" value="P:methylation"/>
    <property type="evidence" value="ECO:0007669"/>
    <property type="project" value="UniProtKB-KW"/>
</dbReference>
<keyword evidence="9 14" id="KW-0949">S-adenosyl-L-methionine</keyword>
<dbReference type="CDD" id="cd02440">
    <property type="entry name" value="AdoMet_MTases"/>
    <property type="match status" value="1"/>
</dbReference>
<dbReference type="SUPFAM" id="SSF48013">
    <property type="entry name" value="NusB-like"/>
    <property type="match status" value="1"/>
</dbReference>
<evidence type="ECO:0000256" key="12">
    <source>
        <dbReference type="ARBA" id="ARBA00031088"/>
    </source>
</evidence>
<keyword evidence="6" id="KW-0698">rRNA processing</keyword>
<keyword evidence="7 14" id="KW-0489">Methyltransferase</keyword>
<dbReference type="GO" id="GO:0008168">
    <property type="term" value="F:methyltransferase activity"/>
    <property type="evidence" value="ECO:0007669"/>
    <property type="project" value="UniProtKB-KW"/>
</dbReference>
<evidence type="ECO:0000256" key="7">
    <source>
        <dbReference type="ARBA" id="ARBA00022603"/>
    </source>
</evidence>
<dbReference type="PRINTS" id="PR02008">
    <property type="entry name" value="RCMTFAMILY"/>
</dbReference>
<comment type="caution">
    <text evidence="17">The sequence shown here is derived from an EMBL/GenBank/DDBJ whole genome shotgun (WGS) entry which is preliminary data.</text>
</comment>
<sequence length="457" mass="50252">MNANQSKQQSNTQAKATRGARKEKPSARLVVAYALLQMMRQSAYSNLVAESRFDTLDSPRDRAFASTLFYGVLERQITLRRIVASYCRKPVDKLDPEVLCALEMGLYQLLFLDSVPERAAVNESVLLTRKLGKQSASGFVNGVLRAFIRDGKPLCPGAEKLSPLERLSAEASAPEELCRLLMEQYGEKTARQFLLDSLEPAPVFVRANTTRVTPEKLRSELEQAGTGVEETVLPACLRLEKPGDVTAYAAFGEGRFHVQDLSSQLCCQALDVRPGMRVLDACSAPGGKTFTLAEQMENQGEVVACDLYPVRVGLIQSGAERLGLSIVHPRVMDASAPDEGIGTFDRVLCDVPCSGLGIIRRKPELKYKPVAEFEGLPGVQYGILTACARLVKPGGVLVYSTCTLNRKENEEVIRRFLGEHPEFEPYAVTKDGGFFRTLLPETDGSDGFFFSAVRRIS</sequence>
<dbReference type="InterPro" id="IPR018314">
    <property type="entry name" value="RsmB/NOL1/NOP2-like_CS"/>
</dbReference>
<dbReference type="Pfam" id="PF01029">
    <property type="entry name" value="NusB"/>
    <property type="match status" value="1"/>
</dbReference>
<dbReference type="InterPro" id="IPR006027">
    <property type="entry name" value="NusB_RsmB_TIM44"/>
</dbReference>
<dbReference type="InterPro" id="IPR001678">
    <property type="entry name" value="MeTrfase_RsmB-F_NOP2_dom"/>
</dbReference>
<dbReference type="InterPro" id="IPR029063">
    <property type="entry name" value="SAM-dependent_MTases_sf"/>
</dbReference>
<comment type="function">
    <text evidence="1">Specifically methylates the cytosine at position 967 (m5C967) of 16S rRNA.</text>
</comment>
<accession>A0ABS2GJD4</accession>
<evidence type="ECO:0000313" key="18">
    <source>
        <dbReference type="Proteomes" id="UP000724149"/>
    </source>
</evidence>
<evidence type="ECO:0000256" key="13">
    <source>
        <dbReference type="ARBA" id="ARBA00047283"/>
    </source>
</evidence>
<dbReference type="InterPro" id="IPR054728">
    <property type="entry name" value="RsmB-like_ferredoxin"/>
</dbReference>
<dbReference type="NCBIfam" id="NF011494">
    <property type="entry name" value="PRK14902.1"/>
    <property type="match status" value="1"/>
</dbReference>
<evidence type="ECO:0000256" key="2">
    <source>
        <dbReference type="ARBA" id="ARBA00004496"/>
    </source>
</evidence>
<comment type="catalytic activity">
    <reaction evidence="13">
        <text>cytidine(967) in 16S rRNA + S-adenosyl-L-methionine = 5-methylcytidine(967) in 16S rRNA + S-adenosyl-L-homocysteine + H(+)</text>
        <dbReference type="Rhea" id="RHEA:42748"/>
        <dbReference type="Rhea" id="RHEA-COMP:10219"/>
        <dbReference type="Rhea" id="RHEA-COMP:10220"/>
        <dbReference type="ChEBI" id="CHEBI:15378"/>
        <dbReference type="ChEBI" id="CHEBI:57856"/>
        <dbReference type="ChEBI" id="CHEBI:59789"/>
        <dbReference type="ChEBI" id="CHEBI:74483"/>
        <dbReference type="ChEBI" id="CHEBI:82748"/>
        <dbReference type="EC" id="2.1.1.176"/>
    </reaction>
</comment>
<evidence type="ECO:0000256" key="10">
    <source>
        <dbReference type="ARBA" id="ARBA00022884"/>
    </source>
</evidence>